<dbReference type="InterPro" id="IPR051834">
    <property type="entry name" value="RING_finger_E3_ligase"/>
</dbReference>
<feature type="domain" description="RING-type" evidence="6">
    <location>
        <begin position="181"/>
        <end position="222"/>
    </location>
</feature>
<dbReference type="GO" id="GO:0008270">
    <property type="term" value="F:zinc ion binding"/>
    <property type="evidence" value="ECO:0007669"/>
    <property type="project" value="UniProtKB-KW"/>
</dbReference>
<evidence type="ECO:0000256" key="3">
    <source>
        <dbReference type="ARBA" id="ARBA00022833"/>
    </source>
</evidence>
<reference evidence="7 8" key="1">
    <citation type="journal article" date="2015" name="Genome Biol. Evol.">
        <title>Comparative Genomics of a Bacterivorous Green Alga Reveals Evolutionary Causalities and Consequences of Phago-Mixotrophic Mode of Nutrition.</title>
        <authorList>
            <person name="Burns J.A."/>
            <person name="Paasch A."/>
            <person name="Narechania A."/>
            <person name="Kim E."/>
        </authorList>
    </citation>
    <scope>NUCLEOTIDE SEQUENCE [LARGE SCALE GENOMIC DNA]</scope>
    <source>
        <strain evidence="7 8">PLY_AMNH</strain>
    </source>
</reference>
<dbReference type="GO" id="GO:0005634">
    <property type="term" value="C:nucleus"/>
    <property type="evidence" value="ECO:0007669"/>
    <property type="project" value="TreeGrafter"/>
</dbReference>
<evidence type="ECO:0000256" key="4">
    <source>
        <dbReference type="PROSITE-ProRule" id="PRU00175"/>
    </source>
</evidence>
<keyword evidence="2 4" id="KW-0863">Zinc-finger</keyword>
<dbReference type="Pfam" id="PF13639">
    <property type="entry name" value="zf-RING_2"/>
    <property type="match status" value="1"/>
</dbReference>
<protein>
    <recommendedName>
        <fullName evidence="6">RING-type domain-containing protein</fullName>
    </recommendedName>
</protein>
<dbReference type="Proteomes" id="UP001190700">
    <property type="component" value="Unassembled WGS sequence"/>
</dbReference>
<dbReference type="PANTHER" id="PTHR45931">
    <property type="entry name" value="SI:CH211-59O9.10"/>
    <property type="match status" value="1"/>
</dbReference>
<dbReference type="InterPro" id="IPR013083">
    <property type="entry name" value="Znf_RING/FYVE/PHD"/>
</dbReference>
<evidence type="ECO:0000313" key="7">
    <source>
        <dbReference type="EMBL" id="KAK3235425.1"/>
    </source>
</evidence>
<evidence type="ECO:0000256" key="5">
    <source>
        <dbReference type="SAM" id="MobiDB-lite"/>
    </source>
</evidence>
<dbReference type="PROSITE" id="PS50089">
    <property type="entry name" value="ZF_RING_2"/>
    <property type="match status" value="1"/>
</dbReference>
<evidence type="ECO:0000259" key="6">
    <source>
        <dbReference type="PROSITE" id="PS50089"/>
    </source>
</evidence>
<evidence type="ECO:0000256" key="1">
    <source>
        <dbReference type="ARBA" id="ARBA00022723"/>
    </source>
</evidence>
<dbReference type="AlphaFoldDB" id="A0AAE0BGB6"/>
<dbReference type="PANTHER" id="PTHR45931:SF3">
    <property type="entry name" value="RING ZINC FINGER-CONTAINING PROTEIN"/>
    <property type="match status" value="1"/>
</dbReference>
<proteinExistence type="predicted"/>
<gene>
    <name evidence="7" type="ORF">CYMTET_54370</name>
</gene>
<dbReference type="SUPFAM" id="SSF57850">
    <property type="entry name" value="RING/U-box"/>
    <property type="match status" value="1"/>
</dbReference>
<dbReference type="SMART" id="SM00184">
    <property type="entry name" value="RING"/>
    <property type="match status" value="1"/>
</dbReference>
<keyword evidence="1" id="KW-0479">Metal-binding</keyword>
<dbReference type="GO" id="GO:0006511">
    <property type="term" value="P:ubiquitin-dependent protein catabolic process"/>
    <property type="evidence" value="ECO:0007669"/>
    <property type="project" value="TreeGrafter"/>
</dbReference>
<comment type="caution">
    <text evidence="7">The sequence shown here is derived from an EMBL/GenBank/DDBJ whole genome shotgun (WGS) entry which is preliminary data.</text>
</comment>
<dbReference type="Gene3D" id="3.30.40.10">
    <property type="entry name" value="Zinc/RING finger domain, C3HC4 (zinc finger)"/>
    <property type="match status" value="1"/>
</dbReference>
<keyword evidence="8" id="KW-1185">Reference proteome</keyword>
<keyword evidence="3" id="KW-0862">Zinc</keyword>
<sequence>MGAAASTGQISFQCMECRKRFGPDEVDSGSVLKCPDCDSDLIERAIGPPPEVIQTLQACATSEGGALSAEELLMNLLILGPPDDDDDDASEGHRSPFAASTEQEHFRQEMALSLDHGPEQTLEERMMAQAVTNSLNDESNKIRNPFPEELRDMLERVIVDEAFHQNRAEGVTTDSTGTEECSICCCGFDLGDTLRKLPCSHHFHNDCLLRWLDEQDFCPLCRHPVLD</sequence>
<name>A0AAE0BGB6_9CHLO</name>
<evidence type="ECO:0000313" key="8">
    <source>
        <dbReference type="Proteomes" id="UP001190700"/>
    </source>
</evidence>
<dbReference type="GO" id="GO:0061630">
    <property type="term" value="F:ubiquitin protein ligase activity"/>
    <property type="evidence" value="ECO:0007669"/>
    <property type="project" value="TreeGrafter"/>
</dbReference>
<dbReference type="InterPro" id="IPR001841">
    <property type="entry name" value="Znf_RING"/>
</dbReference>
<accession>A0AAE0BGB6</accession>
<organism evidence="7 8">
    <name type="scientific">Cymbomonas tetramitiformis</name>
    <dbReference type="NCBI Taxonomy" id="36881"/>
    <lineage>
        <taxon>Eukaryota</taxon>
        <taxon>Viridiplantae</taxon>
        <taxon>Chlorophyta</taxon>
        <taxon>Pyramimonadophyceae</taxon>
        <taxon>Pyramimonadales</taxon>
        <taxon>Pyramimonadaceae</taxon>
        <taxon>Cymbomonas</taxon>
    </lineage>
</organism>
<feature type="region of interest" description="Disordered" evidence="5">
    <location>
        <begin position="79"/>
        <end position="102"/>
    </location>
</feature>
<dbReference type="EMBL" id="LGRX02035291">
    <property type="protein sequence ID" value="KAK3235425.1"/>
    <property type="molecule type" value="Genomic_DNA"/>
</dbReference>
<evidence type="ECO:0000256" key="2">
    <source>
        <dbReference type="ARBA" id="ARBA00022771"/>
    </source>
</evidence>